<accession>A0A6G0VR00</accession>
<protein>
    <submittedName>
        <fullName evidence="2">Zinc finger MYM-type protein 1-like</fullName>
    </submittedName>
</protein>
<proteinExistence type="predicted"/>
<keyword evidence="3" id="KW-1185">Reference proteome</keyword>
<gene>
    <name evidence="2" type="ORF">FWK35_00032550</name>
</gene>
<sequence>MSNIKAYSILVDETKDAGKIAQMCFITRFIDQSFNIHEKACFHMKKCDAQHLAKEIFKIIADNNLDINRCVGQCYDGASVMSGKYTGVQLRISNVIQHAVYIHCYAHRLNLCLINTIQNVHY</sequence>
<evidence type="ECO:0000259" key="1">
    <source>
        <dbReference type="Pfam" id="PF14291"/>
    </source>
</evidence>
<evidence type="ECO:0000313" key="3">
    <source>
        <dbReference type="Proteomes" id="UP000478052"/>
    </source>
</evidence>
<dbReference type="OrthoDB" id="10059816at2759"/>
<dbReference type="Pfam" id="PF14291">
    <property type="entry name" value="DUF4371"/>
    <property type="match status" value="1"/>
</dbReference>
<dbReference type="InterPro" id="IPR012337">
    <property type="entry name" value="RNaseH-like_sf"/>
</dbReference>
<comment type="caution">
    <text evidence="2">The sequence shown here is derived from an EMBL/GenBank/DDBJ whole genome shotgun (WGS) entry which is preliminary data.</text>
</comment>
<feature type="domain" description="DUF4371" evidence="1">
    <location>
        <begin position="6"/>
        <end position="87"/>
    </location>
</feature>
<reference evidence="2 3" key="1">
    <citation type="submission" date="2019-08" db="EMBL/GenBank/DDBJ databases">
        <title>Whole genome of Aphis craccivora.</title>
        <authorList>
            <person name="Voronova N.V."/>
            <person name="Shulinski R.S."/>
            <person name="Bandarenka Y.V."/>
            <person name="Zhorov D.G."/>
            <person name="Warner D."/>
        </authorList>
    </citation>
    <scope>NUCLEOTIDE SEQUENCE [LARGE SCALE GENOMIC DNA]</scope>
    <source>
        <strain evidence="2">180601</strain>
        <tissue evidence="2">Whole Body</tissue>
    </source>
</reference>
<dbReference type="InterPro" id="IPR025398">
    <property type="entry name" value="DUF4371"/>
</dbReference>
<dbReference type="Proteomes" id="UP000478052">
    <property type="component" value="Unassembled WGS sequence"/>
</dbReference>
<dbReference type="AlphaFoldDB" id="A0A6G0VR00"/>
<name>A0A6G0VR00_APHCR</name>
<evidence type="ECO:0000313" key="2">
    <source>
        <dbReference type="EMBL" id="KAF0706087.1"/>
    </source>
</evidence>
<dbReference type="PANTHER" id="PTHR45749">
    <property type="match status" value="1"/>
</dbReference>
<dbReference type="PANTHER" id="PTHR45749:SF37">
    <property type="entry name" value="OS05G0311600 PROTEIN"/>
    <property type="match status" value="1"/>
</dbReference>
<organism evidence="2 3">
    <name type="scientific">Aphis craccivora</name>
    <name type="common">Cowpea aphid</name>
    <dbReference type="NCBI Taxonomy" id="307492"/>
    <lineage>
        <taxon>Eukaryota</taxon>
        <taxon>Metazoa</taxon>
        <taxon>Ecdysozoa</taxon>
        <taxon>Arthropoda</taxon>
        <taxon>Hexapoda</taxon>
        <taxon>Insecta</taxon>
        <taxon>Pterygota</taxon>
        <taxon>Neoptera</taxon>
        <taxon>Paraneoptera</taxon>
        <taxon>Hemiptera</taxon>
        <taxon>Sternorrhyncha</taxon>
        <taxon>Aphidomorpha</taxon>
        <taxon>Aphidoidea</taxon>
        <taxon>Aphididae</taxon>
        <taxon>Aphidini</taxon>
        <taxon>Aphis</taxon>
        <taxon>Aphis</taxon>
    </lineage>
</organism>
<dbReference type="EMBL" id="VUJU01013042">
    <property type="protein sequence ID" value="KAF0706087.1"/>
    <property type="molecule type" value="Genomic_DNA"/>
</dbReference>
<dbReference type="SUPFAM" id="SSF53098">
    <property type="entry name" value="Ribonuclease H-like"/>
    <property type="match status" value="1"/>
</dbReference>